<evidence type="ECO:0000313" key="3">
    <source>
        <dbReference type="Proteomes" id="UP000886469"/>
    </source>
</evidence>
<dbReference type="Proteomes" id="UP000886469">
    <property type="component" value="Unassembled WGS sequence"/>
</dbReference>
<proteinExistence type="predicted"/>
<reference evidence="2" key="1">
    <citation type="submission" date="2019-03" db="EMBL/GenBank/DDBJ databases">
        <title>Metabolic reconstructions from genomes of highly enriched 'Candidatus Accumulibacter' and 'Candidatus Competibacter' bioreactor populations.</title>
        <authorList>
            <person name="Annavajhala M.K."/>
            <person name="Welles L."/>
            <person name="Abbas B."/>
            <person name="Sorokin D."/>
            <person name="Park H."/>
            <person name="Van Loosdrecht M."/>
            <person name="Chandran K."/>
        </authorList>
    </citation>
    <scope>NUCLEOTIDE SEQUENCE</scope>
    <source>
        <strain evidence="2">SBR_L</strain>
    </source>
</reference>
<keyword evidence="1" id="KW-0732">Signal</keyword>
<evidence type="ECO:0000313" key="2">
    <source>
        <dbReference type="EMBL" id="NMQ05264.1"/>
    </source>
</evidence>
<protein>
    <submittedName>
        <fullName evidence="2">Uncharacterized protein</fullName>
    </submittedName>
</protein>
<dbReference type="RefSeq" id="WP_169070029.1">
    <property type="nucleotide sequence ID" value="NZ_SPMX01000018.1"/>
</dbReference>
<accession>A0ABX1T817</accession>
<evidence type="ECO:0000256" key="1">
    <source>
        <dbReference type="SAM" id="SignalP"/>
    </source>
</evidence>
<feature type="signal peptide" evidence="1">
    <location>
        <begin position="1"/>
        <end position="26"/>
    </location>
</feature>
<dbReference type="Pfam" id="PF23140">
    <property type="entry name" value="Gp80"/>
    <property type="match status" value="1"/>
</dbReference>
<gene>
    <name evidence="2" type="ORF">E4Q08_08270</name>
</gene>
<feature type="chain" id="PRO_5046168218" evidence="1">
    <location>
        <begin position="27"/>
        <end position="171"/>
    </location>
</feature>
<dbReference type="EMBL" id="SPMX01000018">
    <property type="protein sequence ID" value="NMQ05264.1"/>
    <property type="molecule type" value="Genomic_DNA"/>
</dbReference>
<name>A0ABX1T817_9PROT</name>
<organism evidence="2 3">
    <name type="scientific">Candidatus Accumulibacter contiguus</name>
    <dbReference type="NCBI Taxonomy" id="2954381"/>
    <lineage>
        <taxon>Bacteria</taxon>
        <taxon>Pseudomonadati</taxon>
        <taxon>Pseudomonadota</taxon>
        <taxon>Betaproteobacteria</taxon>
        <taxon>Candidatus Accumulibacter</taxon>
    </lineage>
</organism>
<keyword evidence="3" id="KW-1185">Reference proteome</keyword>
<comment type="caution">
    <text evidence="2">The sequence shown here is derived from an EMBL/GenBank/DDBJ whole genome shotgun (WGS) entry which is preliminary data.</text>
</comment>
<sequence length="171" mass="17737">MHSSLFPRCVLFLWALLTFFFQPAVAGSFTDYAENKLVDYLFRGQASGIPASWYFGLDTVACGETGSGTEVAGGSYTRVAVTSSLANWAGTQSAGSTTASSGTNGTTSNNNAITFPAPTANWGSVSSVRVWDASSSGNAWLCFNLTTAKTINNGDAAPSFSAGALTVQVDN</sequence>
<dbReference type="InterPro" id="IPR056908">
    <property type="entry name" value="Gp80-like"/>
</dbReference>